<comment type="caution">
    <text evidence="1">The sequence shown here is derived from an EMBL/GenBank/DDBJ whole genome shotgun (WGS) entry which is preliminary data.</text>
</comment>
<reference evidence="1" key="1">
    <citation type="submission" date="2018-11" db="EMBL/GenBank/DDBJ databases">
        <authorList>
            <person name="Alioto T."/>
            <person name="Alioto T."/>
        </authorList>
    </citation>
    <scope>NUCLEOTIDE SEQUENCE</scope>
</reference>
<protein>
    <submittedName>
        <fullName evidence="1">Uncharacterized protein</fullName>
    </submittedName>
</protein>
<proteinExistence type="predicted"/>
<evidence type="ECO:0000313" key="2">
    <source>
        <dbReference type="Proteomes" id="UP000596742"/>
    </source>
</evidence>
<sequence length="116" mass="13123">MVSDLSKKALQDLIPGISLYALDTARQHAVKHGKGVRLPKKEKFTRQRIDKGKLDHALDFFFGPTFHQTSSLQNFFLVLLQQTSDRPDGIFLVHELPDYGSSFHKTSFQSPLLVSP</sequence>
<organism evidence="1 2">
    <name type="scientific">Mytilus galloprovincialis</name>
    <name type="common">Mediterranean mussel</name>
    <dbReference type="NCBI Taxonomy" id="29158"/>
    <lineage>
        <taxon>Eukaryota</taxon>
        <taxon>Metazoa</taxon>
        <taxon>Spiralia</taxon>
        <taxon>Lophotrochozoa</taxon>
        <taxon>Mollusca</taxon>
        <taxon>Bivalvia</taxon>
        <taxon>Autobranchia</taxon>
        <taxon>Pteriomorphia</taxon>
        <taxon>Mytilida</taxon>
        <taxon>Mytiloidea</taxon>
        <taxon>Mytilidae</taxon>
        <taxon>Mytilinae</taxon>
        <taxon>Mytilus</taxon>
    </lineage>
</organism>
<dbReference type="Proteomes" id="UP000596742">
    <property type="component" value="Unassembled WGS sequence"/>
</dbReference>
<dbReference type="AlphaFoldDB" id="A0A8B6EIY2"/>
<accession>A0A8B6EIY2</accession>
<dbReference type="EMBL" id="UYJE01005186">
    <property type="protein sequence ID" value="VDI34872.1"/>
    <property type="molecule type" value="Genomic_DNA"/>
</dbReference>
<name>A0A8B6EIY2_MYTGA</name>
<evidence type="ECO:0000313" key="1">
    <source>
        <dbReference type="EMBL" id="VDI34872.1"/>
    </source>
</evidence>
<gene>
    <name evidence="1" type="ORF">MGAL_10B049106</name>
</gene>
<keyword evidence="2" id="KW-1185">Reference proteome</keyword>